<gene>
    <name evidence="2" type="ORF">DEJ48_04335</name>
</gene>
<dbReference type="Pfam" id="PF01266">
    <property type="entry name" value="DAO"/>
    <property type="match status" value="1"/>
</dbReference>
<sequence length="355" mass="36488">MSDIVVVGAGIVGASVAYHLAGRGVPVTLVERGAGPAGGVTGESFGWVSGVGSGSPGGARDLREYVLADYRRLGDELPGLAGVVRRSGSLNWGGGPVDLEVRVGAGQVRVGRDEIADLEPNLRDPPDQAVHLPDDLGVDAPAMTRALVDAARAREANVLYGTGVTSLRMSGGRVDGVLTSAGFHAAESVVLAAGTDVARLCASLPVDLPVAASPATLVRVSAPPGLVRTIVVRPDFEVREVREGELLLPLSHEGGRVGASEQAAYGALRRLRDAFSGSGSGSGSGECGLLGYRAVRRPIPACGPLIGYATRDRSVYVAVMHSGVTFAPTVGRLVADELVTGRAVPELRRCRVRGV</sequence>
<dbReference type="GO" id="GO:0005737">
    <property type="term" value="C:cytoplasm"/>
    <property type="evidence" value="ECO:0007669"/>
    <property type="project" value="TreeGrafter"/>
</dbReference>
<reference evidence="2 3" key="1">
    <citation type="submission" date="2018-05" db="EMBL/GenBank/DDBJ databases">
        <title>Streptomyces venezuelae.</title>
        <authorList>
            <person name="Kim W."/>
            <person name="Lee N."/>
            <person name="Cho B.-K."/>
        </authorList>
    </citation>
    <scope>NUCLEOTIDE SEQUENCE [LARGE SCALE GENOMIC DNA]</scope>
    <source>
        <strain evidence="2 3">ATCC 14584</strain>
    </source>
</reference>
<feature type="domain" description="FAD dependent oxidoreductase" evidence="1">
    <location>
        <begin position="3"/>
        <end position="336"/>
    </location>
</feature>
<dbReference type="InterPro" id="IPR006076">
    <property type="entry name" value="FAD-dep_OxRdtase"/>
</dbReference>
<dbReference type="AlphaFoldDB" id="A0A5P2CAB7"/>
<dbReference type="Proteomes" id="UP000322927">
    <property type="component" value="Chromosome"/>
</dbReference>
<name>A0A5P2CAB7_STRVZ</name>
<evidence type="ECO:0000313" key="3">
    <source>
        <dbReference type="Proteomes" id="UP000322927"/>
    </source>
</evidence>
<dbReference type="SUPFAM" id="SSF51905">
    <property type="entry name" value="FAD/NAD(P)-binding domain"/>
    <property type="match status" value="1"/>
</dbReference>
<organism evidence="2 3">
    <name type="scientific">Streptomyces venezuelae</name>
    <dbReference type="NCBI Taxonomy" id="54571"/>
    <lineage>
        <taxon>Bacteria</taxon>
        <taxon>Bacillati</taxon>
        <taxon>Actinomycetota</taxon>
        <taxon>Actinomycetes</taxon>
        <taxon>Kitasatosporales</taxon>
        <taxon>Streptomycetaceae</taxon>
        <taxon>Streptomyces</taxon>
    </lineage>
</organism>
<protein>
    <submittedName>
        <fullName evidence="2">FAD-dependent oxidoreductase</fullName>
    </submittedName>
</protein>
<dbReference type="Gene3D" id="3.30.9.10">
    <property type="entry name" value="D-Amino Acid Oxidase, subunit A, domain 2"/>
    <property type="match status" value="1"/>
</dbReference>
<evidence type="ECO:0000259" key="1">
    <source>
        <dbReference type="Pfam" id="PF01266"/>
    </source>
</evidence>
<evidence type="ECO:0000313" key="2">
    <source>
        <dbReference type="EMBL" id="QES38788.1"/>
    </source>
</evidence>
<accession>A0A5P2CAB7</accession>
<dbReference type="InterPro" id="IPR036188">
    <property type="entry name" value="FAD/NAD-bd_sf"/>
</dbReference>
<dbReference type="EMBL" id="CP029192">
    <property type="protein sequence ID" value="QES38788.1"/>
    <property type="molecule type" value="Genomic_DNA"/>
</dbReference>
<proteinExistence type="predicted"/>
<dbReference type="OrthoDB" id="4775411at2"/>
<dbReference type="Gene3D" id="3.50.50.60">
    <property type="entry name" value="FAD/NAD(P)-binding domain"/>
    <property type="match status" value="1"/>
</dbReference>
<dbReference type="PANTHER" id="PTHR13847">
    <property type="entry name" value="SARCOSINE DEHYDROGENASE-RELATED"/>
    <property type="match status" value="1"/>
</dbReference>